<accession>A0AAE0T792</accession>
<reference evidence="1" key="2">
    <citation type="journal article" date="2021" name="Genome Biol. Evol.">
        <title>Developing a high-quality reference genome for a parasitic bivalve with doubly uniparental inheritance (Bivalvia: Unionida).</title>
        <authorList>
            <person name="Smith C.H."/>
        </authorList>
    </citation>
    <scope>NUCLEOTIDE SEQUENCE</scope>
    <source>
        <strain evidence="1">CHS0354</strain>
        <tissue evidence="1">Mantle</tissue>
    </source>
</reference>
<evidence type="ECO:0000313" key="2">
    <source>
        <dbReference type="Proteomes" id="UP001195483"/>
    </source>
</evidence>
<reference evidence="1" key="1">
    <citation type="journal article" date="2021" name="Genome Biol. Evol.">
        <title>A High-Quality Reference Genome for a Parasitic Bivalve with Doubly Uniparental Inheritance (Bivalvia: Unionida).</title>
        <authorList>
            <person name="Smith C.H."/>
        </authorList>
    </citation>
    <scope>NUCLEOTIDE SEQUENCE</scope>
    <source>
        <strain evidence="1">CHS0354</strain>
    </source>
</reference>
<comment type="caution">
    <text evidence="1">The sequence shown here is derived from an EMBL/GenBank/DDBJ whole genome shotgun (WGS) entry which is preliminary data.</text>
</comment>
<gene>
    <name evidence="1" type="ORF">CHS0354_036286</name>
</gene>
<evidence type="ECO:0000313" key="1">
    <source>
        <dbReference type="EMBL" id="KAK3604555.1"/>
    </source>
</evidence>
<dbReference type="AlphaFoldDB" id="A0AAE0T792"/>
<protein>
    <submittedName>
        <fullName evidence="1">Uncharacterized protein</fullName>
    </submittedName>
</protein>
<name>A0AAE0T792_9BIVA</name>
<proteinExistence type="predicted"/>
<reference evidence="1" key="3">
    <citation type="submission" date="2023-05" db="EMBL/GenBank/DDBJ databases">
        <authorList>
            <person name="Smith C.H."/>
        </authorList>
    </citation>
    <scope>NUCLEOTIDE SEQUENCE</scope>
    <source>
        <strain evidence="1">CHS0354</strain>
        <tissue evidence="1">Mantle</tissue>
    </source>
</reference>
<organism evidence="1 2">
    <name type="scientific">Potamilus streckersoni</name>
    <dbReference type="NCBI Taxonomy" id="2493646"/>
    <lineage>
        <taxon>Eukaryota</taxon>
        <taxon>Metazoa</taxon>
        <taxon>Spiralia</taxon>
        <taxon>Lophotrochozoa</taxon>
        <taxon>Mollusca</taxon>
        <taxon>Bivalvia</taxon>
        <taxon>Autobranchia</taxon>
        <taxon>Heteroconchia</taxon>
        <taxon>Palaeoheterodonta</taxon>
        <taxon>Unionida</taxon>
        <taxon>Unionoidea</taxon>
        <taxon>Unionidae</taxon>
        <taxon>Ambleminae</taxon>
        <taxon>Lampsilini</taxon>
        <taxon>Potamilus</taxon>
    </lineage>
</organism>
<dbReference type="Proteomes" id="UP001195483">
    <property type="component" value="Unassembled WGS sequence"/>
</dbReference>
<sequence>MGHSEWILAAKKETKYEVYGLCKNFVKDLVVKEEIAKEETPTNFFRAIHMSRKYTTP</sequence>
<keyword evidence="2" id="KW-1185">Reference proteome</keyword>
<dbReference type="EMBL" id="JAEAOA010002125">
    <property type="protein sequence ID" value="KAK3604555.1"/>
    <property type="molecule type" value="Genomic_DNA"/>
</dbReference>